<dbReference type="PANTHER" id="PTHR31047:SF0">
    <property type="entry name" value="MEIOTICALLY UP-REGULATED GENE 157 PROTEIN"/>
    <property type="match status" value="1"/>
</dbReference>
<sequence length="154" mass="17497">MDPQTPRIFSRQTACPDYTDYSTRKHPPYSTGPYQLPFQRPAVGCRLFKSTAAEALITQMTEKMADPDMARLFENCFPNTLDTTVRWHLNAAKVEDKQSFIVTGDINAQWLRDSTNQLSQYQLLVPKDDALKNLILGAINTQVRLFEGRQGAVK</sequence>
<dbReference type="InterPro" id="IPR008928">
    <property type="entry name" value="6-hairpin_glycosidase_sf"/>
</dbReference>
<protein>
    <submittedName>
        <fullName evidence="1">Uncharacterized protein</fullName>
    </submittedName>
</protein>
<reference evidence="1 2" key="1">
    <citation type="submission" date="2024-02" db="EMBL/GenBank/DDBJ databases">
        <title>Discinaceae phylogenomics.</title>
        <authorList>
            <person name="Dirks A.C."/>
            <person name="James T.Y."/>
        </authorList>
    </citation>
    <scope>NUCLEOTIDE SEQUENCE [LARGE SCALE GENOMIC DNA]</scope>
    <source>
        <strain evidence="1 2">ACD0624</strain>
    </source>
</reference>
<dbReference type="PANTHER" id="PTHR31047">
    <property type="entry name" value="MEIOTICALLY UP-REGULATED GENE 157 PROTEIN"/>
    <property type="match status" value="1"/>
</dbReference>
<organism evidence="1 2">
    <name type="scientific">Discina gigas</name>
    <dbReference type="NCBI Taxonomy" id="1032678"/>
    <lineage>
        <taxon>Eukaryota</taxon>
        <taxon>Fungi</taxon>
        <taxon>Dikarya</taxon>
        <taxon>Ascomycota</taxon>
        <taxon>Pezizomycotina</taxon>
        <taxon>Pezizomycetes</taxon>
        <taxon>Pezizales</taxon>
        <taxon>Discinaceae</taxon>
        <taxon>Discina</taxon>
    </lineage>
</organism>
<dbReference type="EMBL" id="JBBBZM010000171">
    <property type="protein sequence ID" value="KAL0632396.1"/>
    <property type="molecule type" value="Genomic_DNA"/>
</dbReference>
<gene>
    <name evidence="1" type="ORF">Q9L58_008719</name>
</gene>
<dbReference type="Gene3D" id="1.50.10.10">
    <property type="match status" value="1"/>
</dbReference>
<dbReference type="Pfam" id="PF06824">
    <property type="entry name" value="Glyco_hydro_125"/>
    <property type="match status" value="1"/>
</dbReference>
<proteinExistence type="predicted"/>
<dbReference type="InterPro" id="IPR012341">
    <property type="entry name" value="6hp_glycosidase-like_sf"/>
</dbReference>
<name>A0ABR3G9Y5_9PEZI</name>
<dbReference type="InterPro" id="IPR008313">
    <property type="entry name" value="GH125"/>
</dbReference>
<comment type="caution">
    <text evidence="1">The sequence shown here is derived from an EMBL/GenBank/DDBJ whole genome shotgun (WGS) entry which is preliminary data.</text>
</comment>
<keyword evidence="2" id="KW-1185">Reference proteome</keyword>
<dbReference type="Proteomes" id="UP001447188">
    <property type="component" value="Unassembled WGS sequence"/>
</dbReference>
<dbReference type="SUPFAM" id="SSF48208">
    <property type="entry name" value="Six-hairpin glycosidases"/>
    <property type="match status" value="1"/>
</dbReference>
<evidence type="ECO:0000313" key="1">
    <source>
        <dbReference type="EMBL" id="KAL0632396.1"/>
    </source>
</evidence>
<accession>A0ABR3G9Y5</accession>
<evidence type="ECO:0000313" key="2">
    <source>
        <dbReference type="Proteomes" id="UP001447188"/>
    </source>
</evidence>